<name>A0A6H0Y5I1_9PEZI</name>
<feature type="transmembrane region" description="Helical" evidence="7">
    <location>
        <begin position="111"/>
        <end position="130"/>
    </location>
</feature>
<feature type="domain" description="Major facilitator superfamily (MFS) profile" evidence="8">
    <location>
        <begin position="68"/>
        <end position="578"/>
    </location>
</feature>
<evidence type="ECO:0000256" key="5">
    <source>
        <dbReference type="ARBA" id="ARBA00023136"/>
    </source>
</evidence>
<dbReference type="PANTHER" id="PTHR23504:SF6">
    <property type="entry name" value="MULTIDRUG TRANSPORTER, PUTATIVE (AFU_ORTHOLOGUE AFUA_4G08740)-RELATED"/>
    <property type="match status" value="1"/>
</dbReference>
<feature type="transmembrane region" description="Helical" evidence="7">
    <location>
        <begin position="346"/>
        <end position="366"/>
    </location>
</feature>
<feature type="region of interest" description="Disordered" evidence="6">
    <location>
        <begin position="1"/>
        <end position="20"/>
    </location>
</feature>
<keyword evidence="4 7" id="KW-1133">Transmembrane helix</keyword>
<dbReference type="InterPro" id="IPR036259">
    <property type="entry name" value="MFS_trans_sf"/>
</dbReference>
<keyword evidence="5 7" id="KW-0472">Membrane</keyword>
<dbReference type="SUPFAM" id="SSF103473">
    <property type="entry name" value="MFS general substrate transporter"/>
    <property type="match status" value="1"/>
</dbReference>
<gene>
    <name evidence="9" type="ORF">AMS68_007824</name>
</gene>
<comment type="subcellular location">
    <subcellularLocation>
        <location evidence="1">Membrane</location>
        <topology evidence="1">Multi-pass membrane protein</topology>
    </subcellularLocation>
</comment>
<dbReference type="InterPro" id="IPR011701">
    <property type="entry name" value="MFS"/>
</dbReference>
<proteinExistence type="predicted"/>
<dbReference type="Pfam" id="PF07690">
    <property type="entry name" value="MFS_1"/>
    <property type="match status" value="1"/>
</dbReference>
<reference evidence="9 10" key="1">
    <citation type="journal article" date="2016" name="Sci. Rep.">
        <title>Peltaster fructicola genome reveals evolution from an invasive phytopathogen to an ectophytic parasite.</title>
        <authorList>
            <person name="Xu C."/>
            <person name="Chen H."/>
            <person name="Gleason M.L."/>
            <person name="Xu J.R."/>
            <person name="Liu H."/>
            <person name="Zhang R."/>
            <person name="Sun G."/>
        </authorList>
    </citation>
    <scope>NUCLEOTIDE SEQUENCE [LARGE SCALE GENOMIC DNA]</scope>
    <source>
        <strain evidence="9 10">LNHT1506</strain>
    </source>
</reference>
<evidence type="ECO:0000256" key="1">
    <source>
        <dbReference type="ARBA" id="ARBA00004141"/>
    </source>
</evidence>
<keyword evidence="2" id="KW-0813">Transport</keyword>
<dbReference type="AlphaFoldDB" id="A0A6H0Y5I1"/>
<dbReference type="Proteomes" id="UP000503462">
    <property type="component" value="Chromosome 5"/>
</dbReference>
<feature type="transmembrane region" description="Helical" evidence="7">
    <location>
        <begin position="445"/>
        <end position="467"/>
    </location>
</feature>
<feature type="region of interest" description="Disordered" evidence="6">
    <location>
        <begin position="38"/>
        <end position="58"/>
    </location>
</feature>
<evidence type="ECO:0000256" key="3">
    <source>
        <dbReference type="ARBA" id="ARBA00022692"/>
    </source>
</evidence>
<accession>A0A6H0Y5I1</accession>
<keyword evidence="3 7" id="KW-0812">Transmembrane</keyword>
<feature type="transmembrane region" description="Helical" evidence="7">
    <location>
        <begin position="479"/>
        <end position="499"/>
    </location>
</feature>
<feature type="transmembrane region" description="Helical" evidence="7">
    <location>
        <begin position="414"/>
        <end position="433"/>
    </location>
</feature>
<dbReference type="PROSITE" id="PS50850">
    <property type="entry name" value="MFS"/>
    <property type="match status" value="1"/>
</dbReference>
<evidence type="ECO:0000256" key="6">
    <source>
        <dbReference type="SAM" id="MobiDB-lite"/>
    </source>
</evidence>
<dbReference type="PANTHER" id="PTHR23504">
    <property type="entry name" value="MAJOR FACILITATOR SUPERFAMILY DOMAIN-CONTAINING PROTEIN 10"/>
    <property type="match status" value="1"/>
</dbReference>
<feature type="transmembrane region" description="Helical" evidence="7">
    <location>
        <begin position="253"/>
        <end position="275"/>
    </location>
</feature>
<evidence type="ECO:0000313" key="9">
    <source>
        <dbReference type="EMBL" id="QIX02307.1"/>
    </source>
</evidence>
<feature type="transmembrane region" description="Helical" evidence="7">
    <location>
        <begin position="199"/>
        <end position="223"/>
    </location>
</feature>
<evidence type="ECO:0000313" key="10">
    <source>
        <dbReference type="Proteomes" id="UP000503462"/>
    </source>
</evidence>
<organism evidence="9 10">
    <name type="scientific">Peltaster fructicola</name>
    <dbReference type="NCBI Taxonomy" id="286661"/>
    <lineage>
        <taxon>Eukaryota</taxon>
        <taxon>Fungi</taxon>
        <taxon>Dikarya</taxon>
        <taxon>Ascomycota</taxon>
        <taxon>Pezizomycotina</taxon>
        <taxon>Dothideomycetes</taxon>
        <taxon>Dothideomycetes incertae sedis</taxon>
        <taxon>Peltaster</taxon>
    </lineage>
</organism>
<dbReference type="InterPro" id="IPR020846">
    <property type="entry name" value="MFS_dom"/>
</dbReference>
<evidence type="ECO:0000256" key="2">
    <source>
        <dbReference type="ARBA" id="ARBA00022448"/>
    </source>
</evidence>
<dbReference type="Gene3D" id="1.20.1250.20">
    <property type="entry name" value="MFS general substrate transporter like domains"/>
    <property type="match status" value="1"/>
</dbReference>
<evidence type="ECO:0000259" key="8">
    <source>
        <dbReference type="PROSITE" id="PS50850"/>
    </source>
</evidence>
<feature type="transmembrane region" description="Helical" evidence="7">
    <location>
        <begin position="142"/>
        <end position="161"/>
    </location>
</feature>
<dbReference type="GO" id="GO:0022857">
    <property type="term" value="F:transmembrane transporter activity"/>
    <property type="evidence" value="ECO:0007669"/>
    <property type="project" value="InterPro"/>
</dbReference>
<evidence type="ECO:0000256" key="4">
    <source>
        <dbReference type="ARBA" id="ARBA00022989"/>
    </source>
</evidence>
<dbReference type="OrthoDB" id="10262656at2759"/>
<keyword evidence="10" id="KW-1185">Reference proteome</keyword>
<evidence type="ECO:0000256" key="7">
    <source>
        <dbReference type="SAM" id="Phobius"/>
    </source>
</evidence>
<dbReference type="GO" id="GO:0016020">
    <property type="term" value="C:membrane"/>
    <property type="evidence" value="ECO:0007669"/>
    <property type="project" value="UniProtKB-SubCell"/>
</dbReference>
<protein>
    <recommendedName>
        <fullName evidence="8">Major facilitator superfamily (MFS) profile domain-containing protein</fullName>
    </recommendedName>
</protein>
<sequence length="588" mass="63418">MTDNNSYHAVHDHTDDENDTLTTQNTLAKDTDVLNNPQAAATQPETEPPAQPTPVTWSSLPHKSQLAILTICRLSEPLTQTSLAAYMYYQLKSFKTATGETPTDDVVSQQVGILAAAFTGAQFLTAIAWGRAADSWLGRKKVILIGLLGTAIGSLGFGFSSSFAQAVFWRCVGGMLNGNVGVMRTMISEIVREKRFQSRAFLLMPMTFNIGVIIGPLLGGLLADPVTSYPWLFGPGSALGGDEGVWWLTRWPYALPNVVTAAFLTMSVLGVALGLKETLESLKDKPDYGLRLTKWIGRVVFKGRQHEYAPLGHSAHPSEDFEMEIDSEVKPERPESLKRRLPFRRIWTANVLITLLAHGLVASHVGTFNNLWFVFLSTPRYSADGNSTLIVPTGYQQHLPFSFTGGLALPPPSIGTALAILGVIGIAMQLLLYPRVSFALGTISSYRSSLLLFPLTYFLTPFLAVIPSTSSPPHQANGPLVWIAIVLVLSVQVTARTFALPATAILVNNACPHPSVLGSMHGIAQSVSAATRTIGPLLAGWGYGQGLKIGVIGLAWWCMCGVAVTGAIAGRWVKEGDGHEILLEGETK</sequence>
<dbReference type="EMBL" id="CP051143">
    <property type="protein sequence ID" value="QIX02307.1"/>
    <property type="molecule type" value="Genomic_DNA"/>
</dbReference>